<dbReference type="AlphaFoldDB" id="F4YAK3"/>
<evidence type="ECO:0000313" key="1">
    <source>
        <dbReference type="EMBL" id="ADW95364.1"/>
    </source>
</evidence>
<accession>F4YAK3</accession>
<sequence length="131" mass="15992">MDSYCANQCHCHNRNYHNDERCRKGEIIMERYITRGIASNLPTTLQQQLWKLVAQRENEQSKELEEIDYFHVFQFNMHNNQLYIQHKQERPEYVKLHKANYSKTININKVYVIREDDVDLSYYVMLLPDEY</sequence>
<dbReference type="InterPro" id="IPR009303">
    <property type="entry name" value="DUF960"/>
</dbReference>
<dbReference type="Pfam" id="PF06124">
    <property type="entry name" value="DUF960"/>
    <property type="match status" value="1"/>
</dbReference>
<proteinExistence type="predicted"/>
<organism evidence="1">
    <name type="scientific">Staphylococcus cohnii</name>
    <dbReference type="NCBI Taxonomy" id="29382"/>
    <lineage>
        <taxon>Bacteria</taxon>
        <taxon>Bacillati</taxon>
        <taxon>Bacillota</taxon>
        <taxon>Bacilli</taxon>
        <taxon>Bacillales</taxon>
        <taxon>Staphylococcaceae</taxon>
        <taxon>Staphylococcus</taxon>
        <taxon>Staphylococcus cohnii species complex</taxon>
    </lineage>
</organism>
<reference evidence="1" key="1">
    <citation type="journal article" date="2010" name="PLoS ONE">
        <title>Characterization of a New SCCmec Element in Staphylococcus cohnii.</title>
        <authorList>
            <person name="Zong Z."/>
            <person name="Lu X."/>
        </authorList>
    </citation>
    <scope>NUCLEOTIDE SEQUENCE</scope>
    <source>
        <strain evidence="1">WC28</strain>
    </source>
</reference>
<evidence type="ECO:0008006" key="2">
    <source>
        <dbReference type="Google" id="ProtNLM"/>
    </source>
</evidence>
<name>F4YAK3_9STAP</name>
<reference evidence="1" key="2">
    <citation type="submission" date="2011-02" db="EMBL/GenBank/DDBJ databases">
        <authorList>
            <person name="Zong Z."/>
        </authorList>
    </citation>
    <scope>NUCLEOTIDE SEQUENCE</scope>
    <source>
        <strain evidence="1">WC28</strain>
    </source>
</reference>
<dbReference type="Gene3D" id="3.10.450.150">
    <property type="entry name" value="enterococcus faecalis protein"/>
    <property type="match status" value="1"/>
</dbReference>
<dbReference type="EMBL" id="GU370073">
    <property type="protein sequence ID" value="ADW95364.1"/>
    <property type="molecule type" value="Genomic_DNA"/>
</dbReference>
<protein>
    <recommendedName>
        <fullName evidence="2">Pyridoxal phosphate-dependent enzyme</fullName>
    </recommendedName>
</protein>